<keyword evidence="15" id="KW-1185">Reference proteome</keyword>
<evidence type="ECO:0000259" key="13">
    <source>
        <dbReference type="Pfam" id="PF13609"/>
    </source>
</evidence>
<protein>
    <submittedName>
        <fullName evidence="14">Porin</fullName>
    </submittedName>
</protein>
<keyword evidence="4" id="KW-0813">Transport</keyword>
<evidence type="ECO:0000256" key="9">
    <source>
        <dbReference type="ARBA" id="ARBA00023114"/>
    </source>
</evidence>
<dbReference type="GO" id="GO:0009279">
    <property type="term" value="C:cell outer membrane"/>
    <property type="evidence" value="ECO:0007669"/>
    <property type="project" value="UniProtKB-SubCell"/>
</dbReference>
<keyword evidence="8" id="KW-0406">Ion transport</keyword>
<dbReference type="Gene3D" id="2.40.160.10">
    <property type="entry name" value="Porin"/>
    <property type="match status" value="1"/>
</dbReference>
<evidence type="ECO:0000256" key="5">
    <source>
        <dbReference type="ARBA" id="ARBA00022452"/>
    </source>
</evidence>
<sequence length="378" mass="39764">MKQVTWLKLSAIAGAAASLVCMSSAYADVNVTSNVTIYGSLDAGPTYVSNAGAGAKTILDYGGLQPDRIGFRGIENLGDGYSAVFKLENGFSTSTGAMIRPGVLFNRMSYVGIANQQVGTLTLGHQTTIMFDMLDPLSTGYILGSFYAFHPGNLDDLANIGTPDNVIKFTSANFSGLTAAAMIGLGGQAGDSSTNRVLGFGANYVNGPLKIGAAYNSANNKVLTLESSMGLTSLAGQDFAATGGTMPTNNVRNMGLGASYDTGPVLLHTLFTQTRIEGLVGSAKMNNAELGANFRITPVYSFNLGYTYSKLDDMKWNQFNLNNVYSLSKRTEVYLQGTLQKASGQTDTGESTLAAINTAGISSNQNQATLRLGVHHSF</sequence>
<evidence type="ECO:0000256" key="2">
    <source>
        <dbReference type="ARBA" id="ARBA00007539"/>
    </source>
</evidence>
<dbReference type="InterPro" id="IPR033900">
    <property type="entry name" value="Gram_neg_porin_domain"/>
</dbReference>
<dbReference type="PANTHER" id="PTHR34501">
    <property type="entry name" value="PROTEIN YDDL-RELATED"/>
    <property type="match status" value="1"/>
</dbReference>
<reference evidence="14 15" key="1">
    <citation type="submission" date="2019-10" db="EMBL/GenBank/DDBJ databases">
        <title>Glaciimonas soli sp. nov., a psychrophilic bacterium isolated from the forest soil of a high elevation mountain in Taiwan.</title>
        <authorList>
            <person name="Wang L.-T."/>
            <person name="Shieh W.Y."/>
        </authorList>
    </citation>
    <scope>NUCLEOTIDE SEQUENCE [LARGE SCALE GENOMIC DNA]</scope>
    <source>
        <strain evidence="14 15">GS1</strain>
    </source>
</reference>
<dbReference type="InterPro" id="IPR023614">
    <property type="entry name" value="Porin_dom_sf"/>
</dbReference>
<accession>A0A843YQ72</accession>
<evidence type="ECO:0000256" key="8">
    <source>
        <dbReference type="ARBA" id="ARBA00023065"/>
    </source>
</evidence>
<dbReference type="PANTHER" id="PTHR34501:SF9">
    <property type="entry name" value="MAJOR OUTER MEMBRANE PROTEIN P.IA"/>
    <property type="match status" value="1"/>
</dbReference>
<dbReference type="Proteomes" id="UP000451565">
    <property type="component" value="Unassembled WGS sequence"/>
</dbReference>
<evidence type="ECO:0000256" key="6">
    <source>
        <dbReference type="ARBA" id="ARBA00022692"/>
    </source>
</evidence>
<comment type="subcellular location">
    <subcellularLocation>
        <location evidence="1">Cell outer membrane</location>
        <topology evidence="1">Multi-pass membrane protein</topology>
    </subcellularLocation>
</comment>
<keyword evidence="6" id="KW-0812">Transmembrane</keyword>
<comment type="subunit">
    <text evidence="3">Homotrimer.</text>
</comment>
<dbReference type="RefSeq" id="WP_153233187.1">
    <property type="nucleotide sequence ID" value="NZ_WINI01000001.1"/>
</dbReference>
<evidence type="ECO:0000256" key="3">
    <source>
        <dbReference type="ARBA" id="ARBA00011233"/>
    </source>
</evidence>
<evidence type="ECO:0000313" key="14">
    <source>
        <dbReference type="EMBL" id="MQQ99627.1"/>
    </source>
</evidence>
<keyword evidence="11" id="KW-0998">Cell outer membrane</keyword>
<keyword evidence="9" id="KW-0626">Porin</keyword>
<keyword evidence="5" id="KW-1134">Transmembrane beta strand</keyword>
<evidence type="ECO:0000256" key="4">
    <source>
        <dbReference type="ARBA" id="ARBA00022448"/>
    </source>
</evidence>
<dbReference type="InterPro" id="IPR001897">
    <property type="entry name" value="Porin_gammaproteobac"/>
</dbReference>
<organism evidence="14 15">
    <name type="scientific">Glaciimonas soli</name>
    <dbReference type="NCBI Taxonomy" id="2590999"/>
    <lineage>
        <taxon>Bacteria</taxon>
        <taxon>Pseudomonadati</taxon>
        <taxon>Pseudomonadota</taxon>
        <taxon>Betaproteobacteria</taxon>
        <taxon>Burkholderiales</taxon>
        <taxon>Oxalobacteraceae</taxon>
        <taxon>Glaciimonas</taxon>
    </lineage>
</organism>
<feature type="chain" id="PRO_5032953751" evidence="12">
    <location>
        <begin position="28"/>
        <end position="378"/>
    </location>
</feature>
<dbReference type="InterPro" id="IPR050298">
    <property type="entry name" value="Gram-neg_bact_OMP"/>
</dbReference>
<evidence type="ECO:0000256" key="12">
    <source>
        <dbReference type="SAM" id="SignalP"/>
    </source>
</evidence>
<dbReference type="EMBL" id="WINI01000001">
    <property type="protein sequence ID" value="MQQ99627.1"/>
    <property type="molecule type" value="Genomic_DNA"/>
</dbReference>
<dbReference type="GO" id="GO:0046930">
    <property type="term" value="C:pore complex"/>
    <property type="evidence" value="ECO:0007669"/>
    <property type="project" value="UniProtKB-KW"/>
</dbReference>
<evidence type="ECO:0000256" key="7">
    <source>
        <dbReference type="ARBA" id="ARBA00022729"/>
    </source>
</evidence>
<keyword evidence="10" id="KW-0472">Membrane</keyword>
<evidence type="ECO:0000256" key="1">
    <source>
        <dbReference type="ARBA" id="ARBA00004571"/>
    </source>
</evidence>
<dbReference type="PRINTS" id="PR00183">
    <property type="entry name" value="ECOLIPORIN"/>
</dbReference>
<keyword evidence="7 12" id="KW-0732">Signal</keyword>
<dbReference type="SUPFAM" id="SSF56935">
    <property type="entry name" value="Porins"/>
    <property type="match status" value="1"/>
</dbReference>
<gene>
    <name evidence="14" type="ORF">GEV47_02870</name>
</gene>
<evidence type="ECO:0000256" key="11">
    <source>
        <dbReference type="ARBA" id="ARBA00023237"/>
    </source>
</evidence>
<proteinExistence type="inferred from homology"/>
<dbReference type="Pfam" id="PF13609">
    <property type="entry name" value="Porin_4"/>
    <property type="match status" value="1"/>
</dbReference>
<comment type="caution">
    <text evidence="14">The sequence shown here is derived from an EMBL/GenBank/DDBJ whole genome shotgun (WGS) entry which is preliminary data.</text>
</comment>
<feature type="signal peptide" evidence="12">
    <location>
        <begin position="1"/>
        <end position="27"/>
    </location>
</feature>
<dbReference type="GO" id="GO:0015288">
    <property type="term" value="F:porin activity"/>
    <property type="evidence" value="ECO:0007669"/>
    <property type="project" value="UniProtKB-KW"/>
</dbReference>
<feature type="domain" description="Porin" evidence="13">
    <location>
        <begin position="15"/>
        <end position="343"/>
    </location>
</feature>
<dbReference type="CDD" id="cd00342">
    <property type="entry name" value="gram_neg_porins"/>
    <property type="match status" value="1"/>
</dbReference>
<dbReference type="GO" id="GO:0034220">
    <property type="term" value="P:monoatomic ion transmembrane transport"/>
    <property type="evidence" value="ECO:0007669"/>
    <property type="project" value="InterPro"/>
</dbReference>
<dbReference type="OrthoDB" id="5293374at2"/>
<comment type="similarity">
    <text evidence="2">Belongs to the Gram-negative porin family.</text>
</comment>
<name>A0A843YQ72_9BURK</name>
<evidence type="ECO:0000313" key="15">
    <source>
        <dbReference type="Proteomes" id="UP000451565"/>
    </source>
</evidence>
<dbReference type="AlphaFoldDB" id="A0A843YQ72"/>
<evidence type="ECO:0000256" key="10">
    <source>
        <dbReference type="ARBA" id="ARBA00023136"/>
    </source>
</evidence>